<dbReference type="InterPro" id="IPR002401">
    <property type="entry name" value="Cyt_P450_E_grp-I"/>
</dbReference>
<proteinExistence type="predicted"/>
<dbReference type="InterPro" id="IPR036396">
    <property type="entry name" value="Cyt_P450_sf"/>
</dbReference>
<evidence type="ECO:0000313" key="1">
    <source>
        <dbReference type="EMBL" id="CAD6934110.1"/>
    </source>
</evidence>
<protein>
    <recommendedName>
        <fullName evidence="3">Cytochrome P450</fullName>
    </recommendedName>
</protein>
<evidence type="ECO:0000313" key="2">
    <source>
        <dbReference type="Proteomes" id="UP000836402"/>
    </source>
</evidence>
<name>A0ABN7IYT1_9BASI</name>
<dbReference type="SUPFAM" id="SSF48264">
    <property type="entry name" value="Cytochrome P450"/>
    <property type="match status" value="1"/>
</dbReference>
<keyword evidence="2" id="KW-1185">Reference proteome</keyword>
<gene>
    <name evidence="1" type="ORF">JKIAZH3_G9652</name>
</gene>
<organism evidence="1 2">
    <name type="scientific">Tilletia caries</name>
    <name type="common">wheat bunt fungus</name>
    <dbReference type="NCBI Taxonomy" id="13290"/>
    <lineage>
        <taxon>Eukaryota</taxon>
        <taxon>Fungi</taxon>
        <taxon>Dikarya</taxon>
        <taxon>Basidiomycota</taxon>
        <taxon>Ustilaginomycotina</taxon>
        <taxon>Exobasidiomycetes</taxon>
        <taxon>Tilletiales</taxon>
        <taxon>Tilletiaceae</taxon>
        <taxon>Tilletia</taxon>
    </lineage>
</organism>
<dbReference type="Gene3D" id="1.10.630.10">
    <property type="entry name" value="Cytochrome P450"/>
    <property type="match status" value="1"/>
</dbReference>
<sequence>METTQDREELLIVVLNFLIAGRDTTAQLLSWFFYEMMAHPEHLDGIRRE</sequence>
<dbReference type="Proteomes" id="UP000836402">
    <property type="component" value="Unassembled WGS sequence"/>
</dbReference>
<dbReference type="Pfam" id="PF00067">
    <property type="entry name" value="p450"/>
    <property type="match status" value="1"/>
</dbReference>
<dbReference type="InterPro" id="IPR001128">
    <property type="entry name" value="Cyt_P450"/>
</dbReference>
<comment type="caution">
    <text evidence="1">The sequence shown here is derived from an EMBL/GenBank/DDBJ whole genome shotgun (WGS) entry which is preliminary data.</text>
</comment>
<evidence type="ECO:0008006" key="3">
    <source>
        <dbReference type="Google" id="ProtNLM"/>
    </source>
</evidence>
<dbReference type="EMBL" id="CAJHJG010003655">
    <property type="protein sequence ID" value="CAD6934110.1"/>
    <property type="molecule type" value="Genomic_DNA"/>
</dbReference>
<accession>A0ABN7IYT1</accession>
<dbReference type="PRINTS" id="PR00463">
    <property type="entry name" value="EP450I"/>
</dbReference>
<feature type="non-terminal residue" evidence="1">
    <location>
        <position position="49"/>
    </location>
</feature>
<reference evidence="1" key="1">
    <citation type="submission" date="2020-10" db="EMBL/GenBank/DDBJ databases">
        <authorList>
            <person name="Sedaghatjoo S."/>
        </authorList>
    </citation>
    <scope>NUCLEOTIDE SEQUENCE</scope>
    <source>
        <strain evidence="1">AZH3</strain>
    </source>
</reference>